<keyword evidence="2" id="KW-1185">Reference proteome</keyword>
<gene>
    <name evidence="1" type="ORF">BH720_016560</name>
</gene>
<evidence type="ECO:0000313" key="1">
    <source>
        <dbReference type="EMBL" id="XPM66719.1"/>
    </source>
</evidence>
<sequence length="145" mass="16194">MNLRVERIESLKSGLVAAGCFTVAFAIVTIINHGLLAKRFVNLTALQINSDLRLLVSSAIALSTGFLFGVAYRYIIRSDRNPHLQQGAIFAFGLTRGLAQFDVGWQDPTTLWSAAILGVENIWLFAMTSLTLDWTIRRKWIKPLE</sequence>
<dbReference type="EMBL" id="CP182909">
    <property type="protein sequence ID" value="XPM66719.1"/>
    <property type="molecule type" value="Genomic_DNA"/>
</dbReference>
<protein>
    <submittedName>
        <fullName evidence="1">Uncharacterized protein</fullName>
    </submittedName>
</protein>
<name>A0ACD5H140_9CYAN</name>
<evidence type="ECO:0000313" key="2">
    <source>
        <dbReference type="Proteomes" id="UP000095472"/>
    </source>
</evidence>
<organism evidence="1 2">
    <name type="scientific">Desertifilum tharense IPPAS B-1220</name>
    <dbReference type="NCBI Taxonomy" id="1781255"/>
    <lineage>
        <taxon>Bacteria</taxon>
        <taxon>Bacillati</taxon>
        <taxon>Cyanobacteriota</taxon>
        <taxon>Cyanophyceae</taxon>
        <taxon>Desertifilales</taxon>
        <taxon>Desertifilaceae</taxon>
        <taxon>Desertifilum</taxon>
    </lineage>
</organism>
<dbReference type="Proteomes" id="UP000095472">
    <property type="component" value="Chromosome"/>
</dbReference>
<accession>A0ACD5H140</accession>
<proteinExistence type="predicted"/>
<reference evidence="1 2" key="1">
    <citation type="journal article" date="2016" name="Genome Announc.">
        <title>Draft Genome Sequence of the Thermotolerant Cyanobacterium Desertifilum sp. IPPAS B-1220.</title>
        <authorList>
            <person name="Mironov K.S."/>
            <person name="Sinetova M.A."/>
            <person name="Bolatkhan K."/>
            <person name="Zayadan B.K."/>
            <person name="Ustinova V.V."/>
            <person name="Kupriyanova E.V."/>
            <person name="Skrypnik A.N."/>
            <person name="Gogoleva N.E."/>
            <person name="Gogolev Y.V."/>
            <person name="Los D.A."/>
        </authorList>
    </citation>
    <scope>NUCLEOTIDE SEQUENCE [LARGE SCALE GENOMIC DNA]</scope>
    <source>
        <strain evidence="1 2">IPPAS B-1220</strain>
    </source>
</reference>